<evidence type="ECO:0000313" key="3">
    <source>
        <dbReference type="Proteomes" id="UP001085076"/>
    </source>
</evidence>
<comment type="caution">
    <text evidence="1">Lacks conserved residue(s) required for the propagation of feature annotation.</text>
</comment>
<dbReference type="InterPro" id="IPR008417">
    <property type="entry name" value="BAP29/BAP31"/>
</dbReference>
<keyword evidence="1" id="KW-0472">Membrane</keyword>
<keyword evidence="3" id="KW-1185">Reference proteome</keyword>
<dbReference type="PANTHER" id="PTHR12701:SF18">
    <property type="entry name" value="ENDOPLASMIC RETICULUM TRANSMEMBRANE PROTEIN"/>
    <property type="match status" value="1"/>
</dbReference>
<dbReference type="GO" id="GO:0070973">
    <property type="term" value="P:protein localization to endoplasmic reticulum exit site"/>
    <property type="evidence" value="ECO:0007669"/>
    <property type="project" value="UniProtKB-UniRule"/>
</dbReference>
<keyword evidence="1" id="KW-0931">ER-Golgi transport</keyword>
<keyword evidence="1" id="KW-1133">Transmembrane helix</keyword>
<dbReference type="GO" id="GO:0006888">
    <property type="term" value="P:endoplasmic reticulum to Golgi vesicle-mediated transport"/>
    <property type="evidence" value="ECO:0007669"/>
    <property type="project" value="UniProtKB-UniRule"/>
</dbReference>
<keyword evidence="1" id="KW-0653">Protein transport</keyword>
<feature type="transmembrane region" description="Helical" evidence="1">
    <location>
        <begin position="43"/>
        <end position="64"/>
    </location>
</feature>
<keyword evidence="1" id="KW-0812">Transmembrane</keyword>
<comment type="subcellular location">
    <subcellularLocation>
        <location evidence="1">Endoplasmic reticulum membrane</location>
        <topology evidence="1">Multi-pass membrane protein</topology>
    </subcellularLocation>
</comment>
<dbReference type="Proteomes" id="UP001085076">
    <property type="component" value="Miscellaneous, Linkage group lg09"/>
</dbReference>
<proteinExistence type="inferred from homology"/>
<evidence type="ECO:0000313" key="2">
    <source>
        <dbReference type="EMBL" id="KAJ0962605.1"/>
    </source>
</evidence>
<dbReference type="PANTHER" id="PTHR12701">
    <property type="entry name" value="BCR-ASSOCIATED PROTEIN, BAP"/>
    <property type="match status" value="1"/>
</dbReference>
<evidence type="ECO:0000256" key="1">
    <source>
        <dbReference type="RuleBase" id="RU367026"/>
    </source>
</evidence>
<gene>
    <name evidence="2" type="ORF">J5N97_027727</name>
</gene>
<feature type="transmembrane region" description="Helical" evidence="1">
    <location>
        <begin position="6"/>
        <end position="22"/>
    </location>
</feature>
<comment type="caution">
    <text evidence="2">The sequence shown here is derived from an EMBL/GenBank/DDBJ whole genome shotgun (WGS) entry which is preliminary data.</text>
</comment>
<comment type="similarity">
    <text evidence="1">Belongs to the BCAP29/BCAP31 family.</text>
</comment>
<sequence>MIQLLFALLAAEVGVVLLLLFKTPLRKLAVMGLDRAKRGRGPIMVKTVGSTVVVVLASSVYSMMKISERSSEIGSLTPTDQVLMSRHLLEASLMVVLY</sequence>
<reference evidence="2" key="1">
    <citation type="submission" date="2021-03" db="EMBL/GenBank/DDBJ databases">
        <authorList>
            <person name="Li Z."/>
            <person name="Yang C."/>
        </authorList>
    </citation>
    <scope>NUCLEOTIDE SEQUENCE</scope>
    <source>
        <strain evidence="2">Dzin_1.0</strain>
        <tissue evidence="2">Leaf</tissue>
    </source>
</reference>
<keyword evidence="1" id="KW-0813">Transport</keyword>
<dbReference type="GO" id="GO:0005789">
    <property type="term" value="C:endoplasmic reticulum membrane"/>
    <property type="evidence" value="ECO:0007669"/>
    <property type="project" value="UniProtKB-SubCell"/>
</dbReference>
<name>A0A9D5BXT3_9LILI</name>
<accession>A0A9D5BXT3</accession>
<dbReference type="AlphaFoldDB" id="A0A9D5BXT3"/>
<organism evidence="2 3">
    <name type="scientific">Dioscorea zingiberensis</name>
    <dbReference type="NCBI Taxonomy" id="325984"/>
    <lineage>
        <taxon>Eukaryota</taxon>
        <taxon>Viridiplantae</taxon>
        <taxon>Streptophyta</taxon>
        <taxon>Embryophyta</taxon>
        <taxon>Tracheophyta</taxon>
        <taxon>Spermatophyta</taxon>
        <taxon>Magnoliopsida</taxon>
        <taxon>Liliopsida</taxon>
        <taxon>Dioscoreales</taxon>
        <taxon>Dioscoreaceae</taxon>
        <taxon>Dioscorea</taxon>
    </lineage>
</organism>
<dbReference type="OrthoDB" id="691013at2759"/>
<comment type="function">
    <text evidence="1">May play a role in anterograde transport of membrane proteins from the endoplasmic reticulum to the Golgi.</text>
</comment>
<protein>
    <recommendedName>
        <fullName evidence="1">Endoplasmic reticulum transmembrane protein</fullName>
    </recommendedName>
</protein>
<reference evidence="2" key="2">
    <citation type="journal article" date="2022" name="Hortic Res">
        <title>The genome of Dioscorea zingiberensis sheds light on the biosynthesis, origin and evolution of the medicinally important diosgenin saponins.</title>
        <authorList>
            <person name="Li Y."/>
            <person name="Tan C."/>
            <person name="Li Z."/>
            <person name="Guo J."/>
            <person name="Li S."/>
            <person name="Chen X."/>
            <person name="Wang C."/>
            <person name="Dai X."/>
            <person name="Yang H."/>
            <person name="Song W."/>
            <person name="Hou L."/>
            <person name="Xu J."/>
            <person name="Tong Z."/>
            <person name="Xu A."/>
            <person name="Yuan X."/>
            <person name="Wang W."/>
            <person name="Yang Q."/>
            <person name="Chen L."/>
            <person name="Sun Z."/>
            <person name="Wang K."/>
            <person name="Pan B."/>
            <person name="Chen J."/>
            <person name="Bao Y."/>
            <person name="Liu F."/>
            <person name="Qi X."/>
            <person name="Gang D.R."/>
            <person name="Wen J."/>
            <person name="Li J."/>
        </authorList>
    </citation>
    <scope>NUCLEOTIDE SEQUENCE</scope>
    <source>
        <strain evidence="2">Dzin_1.0</strain>
    </source>
</reference>
<dbReference type="EMBL" id="JAGGNH010000009">
    <property type="protein sequence ID" value="KAJ0962605.1"/>
    <property type="molecule type" value="Genomic_DNA"/>
</dbReference>
<keyword evidence="1" id="KW-0256">Endoplasmic reticulum</keyword>
<dbReference type="GO" id="GO:0006886">
    <property type="term" value="P:intracellular protein transport"/>
    <property type="evidence" value="ECO:0007669"/>
    <property type="project" value="UniProtKB-UniRule"/>
</dbReference>